<dbReference type="EMBL" id="CP001390">
    <property type="protein sequence ID" value="ACM19675.1"/>
    <property type="molecule type" value="Genomic_DNA"/>
</dbReference>
<dbReference type="OrthoDB" id="9785278at2"/>
<dbReference type="STRING" id="316067.Geob_1315"/>
<dbReference type="HOGENOM" id="CLU_114437_0_0_7"/>
<evidence type="ECO:0000313" key="2">
    <source>
        <dbReference type="EMBL" id="ACM19675.1"/>
    </source>
</evidence>
<dbReference type="AlphaFoldDB" id="B9M4E9"/>
<evidence type="ECO:0008006" key="4">
    <source>
        <dbReference type="Google" id="ProtNLM"/>
    </source>
</evidence>
<proteinExistence type="predicted"/>
<evidence type="ECO:0000256" key="1">
    <source>
        <dbReference type="SAM" id="MobiDB-lite"/>
    </source>
</evidence>
<reference evidence="2 3" key="1">
    <citation type="submission" date="2009-01" db="EMBL/GenBank/DDBJ databases">
        <title>Complete sequence of Geobacter sp. FRC-32.</title>
        <authorList>
            <consortium name="US DOE Joint Genome Institute"/>
            <person name="Lucas S."/>
            <person name="Copeland A."/>
            <person name="Lapidus A."/>
            <person name="Glavina del Rio T."/>
            <person name="Dalin E."/>
            <person name="Tice H."/>
            <person name="Bruce D."/>
            <person name="Goodwin L."/>
            <person name="Pitluck S."/>
            <person name="Saunders E."/>
            <person name="Brettin T."/>
            <person name="Detter J.C."/>
            <person name="Han C."/>
            <person name="Larimer F."/>
            <person name="Land M."/>
            <person name="Hauser L."/>
            <person name="Kyrpides N."/>
            <person name="Ovchinnikova G."/>
            <person name="Kostka J."/>
            <person name="Richardson P."/>
        </authorList>
    </citation>
    <scope>NUCLEOTIDE SEQUENCE [LARGE SCALE GENOMIC DNA]</scope>
    <source>
        <strain evidence="3">DSM 22248 / JCM 15807 / FRC-32</strain>
    </source>
</reference>
<dbReference type="InterPro" id="IPR047706">
    <property type="entry name" value="BCAM0308-like"/>
</dbReference>
<dbReference type="RefSeq" id="WP_012646404.1">
    <property type="nucleotide sequence ID" value="NC_011979.1"/>
</dbReference>
<organism evidence="2 3">
    <name type="scientific">Geotalea daltonii (strain DSM 22248 / JCM 15807 / FRC-32)</name>
    <name type="common">Geobacter daltonii</name>
    <dbReference type="NCBI Taxonomy" id="316067"/>
    <lineage>
        <taxon>Bacteria</taxon>
        <taxon>Pseudomonadati</taxon>
        <taxon>Thermodesulfobacteriota</taxon>
        <taxon>Desulfuromonadia</taxon>
        <taxon>Geobacterales</taxon>
        <taxon>Geobacteraceae</taxon>
        <taxon>Geotalea</taxon>
    </lineage>
</organism>
<sequence length="171" mass="19415">MAVSGEVNRRISVEEKGQRAGRNPQAYIQPKQDALCTICGALYHNKRWYMNDSELQKAGGDTAIQKVKCPACLMIEQGTPAAVVTLSGHYLKKHKASIMDAIRNTEAHSRAKNPLGRIMEIKQEQDEISITTTEDKLAQKLGREIHKAHSGDLRYRWGHDENFVRVFWNRD</sequence>
<dbReference type="NCBIfam" id="NF040826">
    <property type="entry name" value="lxa_BCAM0308"/>
    <property type="match status" value="1"/>
</dbReference>
<keyword evidence="3" id="KW-1185">Reference proteome</keyword>
<feature type="compositionally biased region" description="Basic and acidic residues" evidence="1">
    <location>
        <begin position="7"/>
        <end position="18"/>
    </location>
</feature>
<accession>B9M4E9</accession>
<protein>
    <recommendedName>
        <fullName evidence="4">Nmd3 N-terminal domain-containing protein</fullName>
    </recommendedName>
</protein>
<dbReference type="eggNOG" id="COG1499">
    <property type="taxonomic scope" value="Bacteria"/>
</dbReference>
<name>B9M4E9_GEODF</name>
<evidence type="ECO:0000313" key="3">
    <source>
        <dbReference type="Proteomes" id="UP000007721"/>
    </source>
</evidence>
<dbReference type="Proteomes" id="UP000007721">
    <property type="component" value="Chromosome"/>
</dbReference>
<dbReference type="KEGG" id="geo:Geob_1315"/>
<feature type="region of interest" description="Disordered" evidence="1">
    <location>
        <begin position="1"/>
        <end position="22"/>
    </location>
</feature>
<gene>
    <name evidence="2" type="ordered locus">Geob_1315</name>
</gene>